<dbReference type="AlphaFoldDB" id="A0AB38XRI2"/>
<comment type="function">
    <text evidence="9">Site-specific tyrosine recombinase, which acts by catalyzing the cutting and rejoining of the recombining DNA molecules. The XerC-XerD complex is essential to convert dimers of the bacterial chromosome into monomers to permit their segregation at cell division. It also contributes to the segregational stability of plasmids.</text>
</comment>
<name>A0AB38XRI2_9ACTO</name>
<dbReference type="HAMAP" id="MF_01808">
    <property type="entry name" value="Recomb_XerC_XerD"/>
    <property type="match status" value="1"/>
</dbReference>
<keyword evidence="7 9" id="KW-0233">DNA recombination</keyword>
<dbReference type="InterPro" id="IPR010998">
    <property type="entry name" value="Integrase_recombinase_N"/>
</dbReference>
<gene>
    <name evidence="9" type="primary">xerC</name>
    <name evidence="12" type="ORF">PIG85_04625</name>
</gene>
<dbReference type="InterPro" id="IPR050090">
    <property type="entry name" value="Tyrosine_recombinase_XerCD"/>
</dbReference>
<dbReference type="PROSITE" id="PS51898">
    <property type="entry name" value="TYR_RECOMBINASE"/>
    <property type="match status" value="1"/>
</dbReference>
<feature type="active site" evidence="9">
    <location>
        <position position="251"/>
    </location>
</feature>
<feature type="active site" evidence="9">
    <location>
        <position position="152"/>
    </location>
</feature>
<evidence type="ECO:0000256" key="8">
    <source>
        <dbReference type="ARBA" id="ARBA00023306"/>
    </source>
</evidence>
<reference evidence="12" key="1">
    <citation type="submission" date="2023-01" db="EMBL/GenBank/DDBJ databases">
        <title>Comparative Genomic Analysis of the Clinically-Derived Winkia Strain NY0527 Provides Evidence into the Taxonomic Reassignment of Winkia neuii and Characterizes Their Virulence Traits.</title>
        <authorList>
            <person name="Cai X."/>
            <person name="Peng Y."/>
            <person name="Li M."/>
            <person name="Qiu Y."/>
            <person name="Wang Y."/>
            <person name="Xu L."/>
            <person name="Hou Q."/>
        </authorList>
    </citation>
    <scope>NUCLEOTIDE SEQUENCE</scope>
    <source>
        <strain evidence="12">NY0527</strain>
    </source>
</reference>
<dbReference type="InterPro" id="IPR044068">
    <property type="entry name" value="CB"/>
</dbReference>
<comment type="subcellular location">
    <subcellularLocation>
        <location evidence="1 9">Cytoplasm</location>
    </subcellularLocation>
</comment>
<feature type="domain" description="Core-binding (CB)" evidence="11">
    <location>
        <begin position="1"/>
        <end position="89"/>
    </location>
</feature>
<keyword evidence="8 9" id="KW-0131">Cell cycle</keyword>
<keyword evidence="6 9" id="KW-0238">DNA-binding</keyword>
<dbReference type="EMBL" id="CP116394">
    <property type="protein sequence ID" value="WCE46937.1"/>
    <property type="molecule type" value="Genomic_DNA"/>
</dbReference>
<evidence type="ECO:0000256" key="2">
    <source>
        <dbReference type="ARBA" id="ARBA00022490"/>
    </source>
</evidence>
<evidence type="ECO:0000256" key="5">
    <source>
        <dbReference type="ARBA" id="ARBA00022908"/>
    </source>
</evidence>
<feature type="active site" description="O-(3'-phospho-DNA)-tyrosine intermediate" evidence="9">
    <location>
        <position position="283"/>
    </location>
</feature>
<dbReference type="InterPro" id="IPR002104">
    <property type="entry name" value="Integrase_catalytic"/>
</dbReference>
<dbReference type="Pfam" id="PF02899">
    <property type="entry name" value="Phage_int_SAM_1"/>
    <property type="match status" value="1"/>
</dbReference>
<feature type="domain" description="Tyr recombinase" evidence="10">
    <location>
        <begin position="110"/>
        <end position="296"/>
    </location>
</feature>
<dbReference type="GO" id="GO:0006313">
    <property type="term" value="P:DNA transposition"/>
    <property type="evidence" value="ECO:0007669"/>
    <property type="project" value="UniProtKB-UniRule"/>
</dbReference>
<dbReference type="Pfam" id="PF00589">
    <property type="entry name" value="Phage_integrase"/>
    <property type="match status" value="1"/>
</dbReference>
<dbReference type="InterPro" id="IPR023009">
    <property type="entry name" value="Tyrosine_recombinase_XerC/XerD"/>
</dbReference>
<dbReference type="Proteomes" id="UP001211044">
    <property type="component" value="Chromosome"/>
</dbReference>
<comment type="subunit">
    <text evidence="9">Forms a cyclic heterotetrameric complex composed of two molecules of XerC and two molecules of XerD.</text>
</comment>
<dbReference type="GO" id="GO:0051301">
    <property type="term" value="P:cell division"/>
    <property type="evidence" value="ECO:0007669"/>
    <property type="project" value="UniProtKB-KW"/>
</dbReference>
<organism evidence="12 13">
    <name type="scientific">Winkia neuii subsp. anitrata</name>
    <dbReference type="NCBI Taxonomy" id="29318"/>
    <lineage>
        <taxon>Bacteria</taxon>
        <taxon>Bacillati</taxon>
        <taxon>Actinomycetota</taxon>
        <taxon>Actinomycetes</taxon>
        <taxon>Actinomycetales</taxon>
        <taxon>Actinomycetaceae</taxon>
        <taxon>Winkia</taxon>
    </lineage>
</organism>
<dbReference type="PANTHER" id="PTHR30349:SF77">
    <property type="entry name" value="TYROSINE RECOMBINASE XERC"/>
    <property type="match status" value="1"/>
</dbReference>
<evidence type="ECO:0000256" key="6">
    <source>
        <dbReference type="ARBA" id="ARBA00023125"/>
    </source>
</evidence>
<sequence length="302" mass="33307">MEVEETLTAYADYLRSARSMSQNTVRAYTGDVRDYFAFVDKDGNQSLRPEDLSLQNLRDWLANYAEHGSARASLARRAAALRSFCAWAKGRGIISDNPAARLKSPKLQKTFPGLYTSEQADLFLAVAKKVGDDPASIRDWAALELLYATGIRVSELVGLDLPDLNMDELVIRVFGKGAKERTVPFGIPARNALRCYLRQNRDRLLGKSKQNTKALFISNRGIRLSDRAVRRAVTKISALAGLADVGPHGLRHSAATSLLAGGADLRAVQELLGHSSMQTTQRYTHIDDARLRAAFLQAHPRA</sequence>
<evidence type="ECO:0000313" key="13">
    <source>
        <dbReference type="Proteomes" id="UP001211044"/>
    </source>
</evidence>
<evidence type="ECO:0000259" key="10">
    <source>
        <dbReference type="PROSITE" id="PS51898"/>
    </source>
</evidence>
<dbReference type="SUPFAM" id="SSF56349">
    <property type="entry name" value="DNA breaking-rejoining enzymes"/>
    <property type="match status" value="1"/>
</dbReference>
<keyword evidence="4 9" id="KW-0159">Chromosome partition</keyword>
<evidence type="ECO:0000256" key="9">
    <source>
        <dbReference type="HAMAP-Rule" id="MF_01808"/>
    </source>
</evidence>
<comment type="similarity">
    <text evidence="9">Belongs to the 'phage' integrase family. XerC subfamily.</text>
</comment>
<feature type="active site" evidence="9">
    <location>
        <position position="274"/>
    </location>
</feature>
<protein>
    <recommendedName>
        <fullName evidence="9">Tyrosine recombinase XerC</fullName>
    </recommendedName>
</protein>
<dbReference type="GO" id="GO:0009037">
    <property type="term" value="F:tyrosine-based site-specific recombinase activity"/>
    <property type="evidence" value="ECO:0007669"/>
    <property type="project" value="UniProtKB-UniRule"/>
</dbReference>
<dbReference type="PROSITE" id="PS51900">
    <property type="entry name" value="CB"/>
    <property type="match status" value="1"/>
</dbReference>
<keyword evidence="3 9" id="KW-0132">Cell division</keyword>
<dbReference type="PANTHER" id="PTHR30349">
    <property type="entry name" value="PHAGE INTEGRASE-RELATED"/>
    <property type="match status" value="1"/>
</dbReference>
<evidence type="ECO:0000256" key="7">
    <source>
        <dbReference type="ARBA" id="ARBA00023172"/>
    </source>
</evidence>
<keyword evidence="2 9" id="KW-0963">Cytoplasm</keyword>
<dbReference type="GO" id="GO:0005737">
    <property type="term" value="C:cytoplasm"/>
    <property type="evidence" value="ECO:0007669"/>
    <property type="project" value="UniProtKB-SubCell"/>
</dbReference>
<accession>A0AB38XRI2</accession>
<dbReference type="GO" id="GO:0003677">
    <property type="term" value="F:DNA binding"/>
    <property type="evidence" value="ECO:0007669"/>
    <property type="project" value="UniProtKB-UniRule"/>
</dbReference>
<evidence type="ECO:0000259" key="11">
    <source>
        <dbReference type="PROSITE" id="PS51900"/>
    </source>
</evidence>
<evidence type="ECO:0000256" key="3">
    <source>
        <dbReference type="ARBA" id="ARBA00022618"/>
    </source>
</evidence>
<dbReference type="RefSeq" id="WP_004806278.1">
    <property type="nucleotide sequence ID" value="NZ_CP116394.1"/>
</dbReference>
<keyword evidence="5 9" id="KW-0229">DNA integration</keyword>
<dbReference type="InterPro" id="IPR004107">
    <property type="entry name" value="Integrase_SAM-like_N"/>
</dbReference>
<evidence type="ECO:0000313" key="12">
    <source>
        <dbReference type="EMBL" id="WCE46937.1"/>
    </source>
</evidence>
<evidence type="ECO:0000256" key="4">
    <source>
        <dbReference type="ARBA" id="ARBA00022829"/>
    </source>
</evidence>
<dbReference type="GO" id="GO:0007059">
    <property type="term" value="P:chromosome segregation"/>
    <property type="evidence" value="ECO:0007669"/>
    <property type="project" value="UniProtKB-UniRule"/>
</dbReference>
<proteinExistence type="inferred from homology"/>
<evidence type="ECO:0000256" key="1">
    <source>
        <dbReference type="ARBA" id="ARBA00004496"/>
    </source>
</evidence>
<dbReference type="KEGG" id="wne:PIG85_04625"/>
<feature type="active site" evidence="9">
    <location>
        <position position="248"/>
    </location>
</feature>
<feature type="active site" evidence="9">
    <location>
        <position position="176"/>
    </location>
</feature>
<dbReference type="CDD" id="cd00798">
    <property type="entry name" value="INT_XerDC_C"/>
    <property type="match status" value="1"/>
</dbReference>
<dbReference type="InterPro" id="IPR011010">
    <property type="entry name" value="DNA_brk_join_enz"/>
</dbReference>
<dbReference type="Gene3D" id="1.10.150.130">
    <property type="match status" value="1"/>
</dbReference>
<dbReference type="Gene3D" id="1.10.443.10">
    <property type="entry name" value="Intergrase catalytic core"/>
    <property type="match status" value="1"/>
</dbReference>
<dbReference type="InterPro" id="IPR013762">
    <property type="entry name" value="Integrase-like_cat_sf"/>
</dbReference>